<keyword evidence="1" id="KW-0547">Nucleotide-binding</keyword>
<dbReference type="Proteomes" id="UP000038045">
    <property type="component" value="Unplaced"/>
</dbReference>
<dbReference type="InterPro" id="IPR050235">
    <property type="entry name" value="CK1_Ser-Thr_kinase"/>
</dbReference>
<dbReference type="InterPro" id="IPR011009">
    <property type="entry name" value="Kinase-like_dom_sf"/>
</dbReference>
<dbReference type="PROSITE" id="PS00107">
    <property type="entry name" value="PROTEIN_KINASE_ATP"/>
    <property type="match status" value="1"/>
</dbReference>
<accession>A0A0N4Z9C1</accession>
<reference evidence="5" key="1">
    <citation type="submission" date="2017-02" db="UniProtKB">
        <authorList>
            <consortium name="WormBaseParasite"/>
        </authorList>
    </citation>
    <scope>IDENTIFICATION</scope>
</reference>
<organism evidence="4 5">
    <name type="scientific">Parastrongyloides trichosuri</name>
    <name type="common">Possum-specific nematode worm</name>
    <dbReference type="NCBI Taxonomy" id="131310"/>
    <lineage>
        <taxon>Eukaryota</taxon>
        <taxon>Metazoa</taxon>
        <taxon>Ecdysozoa</taxon>
        <taxon>Nematoda</taxon>
        <taxon>Chromadorea</taxon>
        <taxon>Rhabditida</taxon>
        <taxon>Tylenchina</taxon>
        <taxon>Panagrolaimomorpha</taxon>
        <taxon>Strongyloidoidea</taxon>
        <taxon>Strongyloididae</taxon>
        <taxon>Parastrongyloides</taxon>
    </lineage>
</organism>
<dbReference type="GO" id="GO:0005524">
    <property type="term" value="F:ATP binding"/>
    <property type="evidence" value="ECO:0007669"/>
    <property type="project" value="UniProtKB-UniRule"/>
</dbReference>
<dbReference type="WBParaSite" id="PTRK_0000391200.1">
    <property type="protein sequence ID" value="PTRK_0000391200.1"/>
    <property type="gene ID" value="PTRK_0000391200"/>
</dbReference>
<feature type="domain" description="Protein kinase" evidence="3">
    <location>
        <begin position="39"/>
        <end position="302"/>
    </location>
</feature>
<feature type="region of interest" description="Disordered" evidence="2">
    <location>
        <begin position="325"/>
        <end position="346"/>
    </location>
</feature>
<feature type="compositionally biased region" description="Basic and acidic residues" evidence="2">
    <location>
        <begin position="325"/>
        <end position="335"/>
    </location>
</feature>
<dbReference type="AlphaFoldDB" id="A0A0N4Z9C1"/>
<dbReference type="SMART" id="SM00220">
    <property type="entry name" value="S_TKc"/>
    <property type="match status" value="1"/>
</dbReference>
<keyword evidence="4" id="KW-1185">Reference proteome</keyword>
<dbReference type="PANTHER" id="PTHR11909">
    <property type="entry name" value="CASEIN KINASE-RELATED"/>
    <property type="match status" value="1"/>
</dbReference>
<sequence>MSYRLVEFNRDNISLDLDDVPSSRSRSIVVLNKRNGKQYRIVKQLGKGGYGTVFLCYDHKNRIRALKTERDPALNQEIQILNEARRKKCVHIIKMYDHGTCTSLDEPFILMTCLGRNLSDMKKRLPNKMYTKSTVYRILMQTLTAVHELHSLGYVSRDIKPSNFCVGRPNIAPRSIFIIDFGVARDFRNDNEQTVINEFSATAFKGTVKYCPIANHLFKKQCRRDDMESWFYMAYEFFEGKLPWHRISRKARHRIKDIKTILRTPTPKMFSQSPKFMHELLLKIDGIKFLEKPNYCYIHQLLVTAFNEAGYKFDEEYDWERYQKEEPSNDNKVLEEISSDNSIDKK</sequence>
<dbReference type="PROSITE" id="PS50011">
    <property type="entry name" value="PROTEIN_KINASE_DOM"/>
    <property type="match status" value="1"/>
</dbReference>
<keyword evidence="1" id="KW-0067">ATP-binding</keyword>
<proteinExistence type="predicted"/>
<dbReference type="Pfam" id="PF00069">
    <property type="entry name" value="Pkinase"/>
    <property type="match status" value="1"/>
</dbReference>
<protein>
    <submittedName>
        <fullName evidence="5">Protein kinase domain-containing protein</fullName>
    </submittedName>
</protein>
<evidence type="ECO:0000256" key="1">
    <source>
        <dbReference type="PROSITE-ProRule" id="PRU10141"/>
    </source>
</evidence>
<evidence type="ECO:0000313" key="5">
    <source>
        <dbReference type="WBParaSite" id="PTRK_0000391200.1"/>
    </source>
</evidence>
<evidence type="ECO:0000313" key="4">
    <source>
        <dbReference type="Proteomes" id="UP000038045"/>
    </source>
</evidence>
<dbReference type="InterPro" id="IPR017441">
    <property type="entry name" value="Protein_kinase_ATP_BS"/>
</dbReference>
<dbReference type="GO" id="GO:0004672">
    <property type="term" value="F:protein kinase activity"/>
    <property type="evidence" value="ECO:0007669"/>
    <property type="project" value="InterPro"/>
</dbReference>
<feature type="binding site" evidence="1">
    <location>
        <position position="67"/>
    </location>
    <ligand>
        <name>ATP</name>
        <dbReference type="ChEBI" id="CHEBI:30616"/>
    </ligand>
</feature>
<dbReference type="STRING" id="131310.A0A0N4Z9C1"/>
<dbReference type="Gene3D" id="1.10.510.10">
    <property type="entry name" value="Transferase(Phosphotransferase) domain 1"/>
    <property type="match status" value="1"/>
</dbReference>
<dbReference type="SUPFAM" id="SSF56112">
    <property type="entry name" value="Protein kinase-like (PK-like)"/>
    <property type="match status" value="1"/>
</dbReference>
<dbReference type="InterPro" id="IPR000719">
    <property type="entry name" value="Prot_kinase_dom"/>
</dbReference>
<name>A0A0N4Z9C1_PARTI</name>
<evidence type="ECO:0000259" key="3">
    <source>
        <dbReference type="PROSITE" id="PS50011"/>
    </source>
</evidence>
<evidence type="ECO:0000256" key="2">
    <source>
        <dbReference type="SAM" id="MobiDB-lite"/>
    </source>
</evidence>